<dbReference type="Pfam" id="PF02571">
    <property type="entry name" value="CbiJ"/>
    <property type="match status" value="1"/>
</dbReference>
<proteinExistence type="predicted"/>
<dbReference type="Proteomes" id="UP000014417">
    <property type="component" value="Unassembled WGS sequence"/>
</dbReference>
<evidence type="ECO:0000313" key="4">
    <source>
        <dbReference type="EMBL" id="EPD32537.1"/>
    </source>
</evidence>
<dbReference type="EMBL" id="AGZR01000009">
    <property type="protein sequence ID" value="EPD32537.1"/>
    <property type="molecule type" value="Genomic_DNA"/>
</dbReference>
<evidence type="ECO:0000256" key="2">
    <source>
        <dbReference type="ARBA" id="ARBA00022573"/>
    </source>
</evidence>
<keyword evidence="2" id="KW-0169">Cobalamin biosynthesis</keyword>
<reference evidence="4 5" key="1">
    <citation type="submission" date="2013-04" db="EMBL/GenBank/DDBJ databases">
        <title>The Genome Sequence of Propionimicrobium lymphophilum ACS-093-V-SCH5.</title>
        <authorList>
            <consortium name="The Broad Institute Genomics Platform"/>
            <person name="Earl A."/>
            <person name="Ward D."/>
            <person name="Feldgarden M."/>
            <person name="Gevers D."/>
            <person name="Saerens B."/>
            <person name="Vaneechoutte M."/>
            <person name="Walker B."/>
            <person name="Young S."/>
            <person name="Zeng Q."/>
            <person name="Gargeya S."/>
            <person name="Fitzgerald M."/>
            <person name="Haas B."/>
            <person name="Abouelleil A."/>
            <person name="Allen A.W."/>
            <person name="Alvarado L."/>
            <person name="Arachchi H.M."/>
            <person name="Berlin A.M."/>
            <person name="Chapman S.B."/>
            <person name="Gainer-Dewar J."/>
            <person name="Goldberg J."/>
            <person name="Griggs A."/>
            <person name="Gujja S."/>
            <person name="Hansen M."/>
            <person name="Howarth C."/>
            <person name="Imamovic A."/>
            <person name="Ireland A."/>
            <person name="Larimer J."/>
            <person name="McCowan C."/>
            <person name="Murphy C."/>
            <person name="Pearson M."/>
            <person name="Poon T.W."/>
            <person name="Priest M."/>
            <person name="Roberts A."/>
            <person name="Saif S."/>
            <person name="Shea T."/>
            <person name="Sisk P."/>
            <person name="Sykes S."/>
            <person name="Wortman J."/>
            <person name="Nusbaum C."/>
            <person name="Birren B."/>
        </authorList>
    </citation>
    <scope>NUCLEOTIDE SEQUENCE [LARGE SCALE GENOMIC DNA]</scope>
    <source>
        <strain evidence="4 5">ACS-093-V-SCH5</strain>
    </source>
</reference>
<dbReference type="InterPro" id="IPR003723">
    <property type="entry name" value="Precorrin-6x_reduct"/>
</dbReference>
<dbReference type="Gene3D" id="3.40.50.2300">
    <property type="match status" value="1"/>
</dbReference>
<evidence type="ECO:0000313" key="5">
    <source>
        <dbReference type="Proteomes" id="UP000014417"/>
    </source>
</evidence>
<dbReference type="PROSITE" id="PS51014">
    <property type="entry name" value="COBK_CBIJ"/>
    <property type="match status" value="1"/>
</dbReference>
<dbReference type="UniPathway" id="UPA00148"/>
<gene>
    <name evidence="4" type="ORF">HMPREF9306_02109</name>
</gene>
<dbReference type="NCBIfam" id="TIGR00715">
    <property type="entry name" value="precor6x_red"/>
    <property type="match status" value="1"/>
</dbReference>
<dbReference type="HOGENOM" id="CLU_068627_1_0_11"/>
<dbReference type="GO" id="GO:0016994">
    <property type="term" value="F:precorrin-6A reductase activity"/>
    <property type="evidence" value="ECO:0007669"/>
    <property type="project" value="InterPro"/>
</dbReference>
<dbReference type="PANTHER" id="PTHR36925">
    <property type="entry name" value="COBALT-PRECORRIN-6A REDUCTASE"/>
    <property type="match status" value="1"/>
</dbReference>
<dbReference type="PANTHER" id="PTHR36925:SF1">
    <property type="entry name" value="COBALT-PRECORRIN-6A REDUCTASE"/>
    <property type="match status" value="1"/>
</dbReference>
<evidence type="ECO:0000256" key="3">
    <source>
        <dbReference type="ARBA" id="ARBA00023002"/>
    </source>
</evidence>
<keyword evidence="5" id="KW-1185">Reference proteome</keyword>
<dbReference type="STRING" id="883161.HMPREF9306_02109"/>
<dbReference type="NCBIfam" id="NF005968">
    <property type="entry name" value="PRK08057.1-2"/>
    <property type="match status" value="1"/>
</dbReference>
<dbReference type="OrthoDB" id="5183775at2"/>
<name>S2WIR6_9ACTN</name>
<accession>S2WIR6</accession>
<dbReference type="PATRIC" id="fig|883161.3.peg.2101"/>
<protein>
    <submittedName>
        <fullName evidence="4">Precorrin-6x reductase</fullName>
    </submittedName>
</protein>
<comment type="pathway">
    <text evidence="1">Cofactor biosynthesis; adenosylcobalamin biosynthesis.</text>
</comment>
<organism evidence="4 5">
    <name type="scientific">Propionimicrobium lymphophilum ACS-093-V-SCH5</name>
    <dbReference type="NCBI Taxonomy" id="883161"/>
    <lineage>
        <taxon>Bacteria</taxon>
        <taxon>Bacillati</taxon>
        <taxon>Actinomycetota</taxon>
        <taxon>Actinomycetes</taxon>
        <taxon>Propionibacteriales</taxon>
        <taxon>Propionibacteriaceae</taxon>
        <taxon>Propionimicrobium</taxon>
    </lineage>
</organism>
<sequence length="242" mass="26036">MKILLLGGTADSRSLAAQLRLLPETEVIESVAGRTKAAKGDRVGGFGGAEGLADYLRGEHISVIVDATHPFAETMTKNAAAAGAETGVPVIRYSRPGWLARPDAMGWTWVSSHEEAAREAAKIDGVVLLTVGRQPVKFYHDVPRALARVAEWRRDPIPDGWRVLARRGPFSLDDELELMKTENVRAIVSKDSGGDATAAKLDAAAKLNIPVIMVARPAPPDGVTVCDNFDEIQKLILLAKRV</sequence>
<dbReference type="GO" id="GO:0009236">
    <property type="term" value="P:cobalamin biosynthetic process"/>
    <property type="evidence" value="ECO:0007669"/>
    <property type="project" value="UniProtKB-UniPathway"/>
</dbReference>
<keyword evidence="3" id="KW-0560">Oxidoreductase</keyword>
<dbReference type="RefSeq" id="WP_016456912.1">
    <property type="nucleotide sequence ID" value="NZ_KE150269.1"/>
</dbReference>
<comment type="caution">
    <text evidence="4">The sequence shown here is derived from an EMBL/GenBank/DDBJ whole genome shotgun (WGS) entry which is preliminary data.</text>
</comment>
<dbReference type="AlphaFoldDB" id="S2WIR6"/>
<evidence type="ECO:0000256" key="1">
    <source>
        <dbReference type="ARBA" id="ARBA00004953"/>
    </source>
</evidence>